<evidence type="ECO:0000313" key="4">
    <source>
        <dbReference type="Proteomes" id="UP001163624"/>
    </source>
</evidence>
<feature type="domain" description="eCIS core" evidence="2">
    <location>
        <begin position="83"/>
        <end position="163"/>
    </location>
</feature>
<dbReference type="RefSeq" id="WP_254473936.1">
    <property type="nucleotide sequence ID" value="NZ_CP113432.1"/>
</dbReference>
<evidence type="ECO:0000256" key="1">
    <source>
        <dbReference type="SAM" id="SignalP"/>
    </source>
</evidence>
<evidence type="ECO:0000259" key="2">
    <source>
        <dbReference type="Pfam" id="PF13699"/>
    </source>
</evidence>
<gene>
    <name evidence="3" type="ORF">OU419_15680</name>
</gene>
<dbReference type="InterPro" id="IPR025295">
    <property type="entry name" value="eCIS_core_dom"/>
</dbReference>
<keyword evidence="4" id="KW-1185">Reference proteome</keyword>
<reference evidence="3" key="1">
    <citation type="submission" date="2022-11" db="EMBL/GenBank/DDBJ databases">
        <title>Pseudomonas triclosanedens sp. nov., a triclosan degrader isolated from activated sludge.</title>
        <authorList>
            <person name="Yin Y."/>
            <person name="Lu Z."/>
        </authorList>
    </citation>
    <scope>NUCLEOTIDE SEQUENCE</scope>
    <source>
        <strain evidence="3">ZM23</strain>
    </source>
</reference>
<protein>
    <submittedName>
        <fullName evidence="3">DUF4157 domain-containing protein</fullName>
    </submittedName>
</protein>
<dbReference type="EMBL" id="CP113432">
    <property type="protein sequence ID" value="WAI47218.1"/>
    <property type="molecule type" value="Genomic_DNA"/>
</dbReference>
<proteinExistence type="predicted"/>
<name>A0ABY6ZR48_9PSED</name>
<keyword evidence="1" id="KW-0732">Signal</keyword>
<feature type="chain" id="PRO_5047312719" evidence="1">
    <location>
        <begin position="28"/>
        <end position="209"/>
    </location>
</feature>
<dbReference type="Pfam" id="PF13699">
    <property type="entry name" value="eCIS_core"/>
    <property type="match status" value="1"/>
</dbReference>
<feature type="signal peptide" evidence="1">
    <location>
        <begin position="1"/>
        <end position="27"/>
    </location>
</feature>
<sequence length="209" mass="23102">MPSLVPTRFLRRLALLAGLAASVAVLACPEGQRQICEQTCVCIPDLATVLGPVLADGRKMAAQALAVWLQQSRDQAEQSGTQPMPLDIRAQLQAYFPDEVLMTARYSTGALDELNAAQAIMQNPDTEAVTLVDVVVFRSEEDAQKNVALWAHELFHVQQYREWGVQGFATRYTQDYDAVEAPAYEIQRRVAKDLRDGRLASPDRSGGDR</sequence>
<dbReference type="Proteomes" id="UP001163624">
    <property type="component" value="Chromosome"/>
</dbReference>
<accession>A0ABY6ZR48</accession>
<organism evidence="3 4">
    <name type="scientific">Pseudomonas triclosanedens</name>
    <dbReference type="NCBI Taxonomy" id="2961893"/>
    <lineage>
        <taxon>Bacteria</taxon>
        <taxon>Pseudomonadati</taxon>
        <taxon>Pseudomonadota</taxon>
        <taxon>Gammaproteobacteria</taxon>
        <taxon>Pseudomonadales</taxon>
        <taxon>Pseudomonadaceae</taxon>
        <taxon>Pseudomonas</taxon>
    </lineage>
</organism>
<evidence type="ECO:0000313" key="3">
    <source>
        <dbReference type="EMBL" id="WAI47218.1"/>
    </source>
</evidence>